<comment type="function">
    <text evidence="12">Necessary for flagellar biosynthesis. May be involved in translocation of the flagellum.</text>
</comment>
<dbReference type="EMBL" id="CP040098">
    <property type="protein sequence ID" value="QCQ22700.1"/>
    <property type="molecule type" value="Genomic_DNA"/>
</dbReference>
<evidence type="ECO:0000313" key="17">
    <source>
        <dbReference type="Proteomes" id="UP000298602"/>
    </source>
</evidence>
<protein>
    <recommendedName>
        <fullName evidence="3">Flagellar biosynthesis protein FlhF</fullName>
    </recommendedName>
    <alternativeName>
        <fullName evidence="13">Flagella-associated GTP-binding protein</fullName>
    </alternativeName>
</protein>
<evidence type="ECO:0000259" key="14">
    <source>
        <dbReference type="SMART" id="SM00382"/>
    </source>
</evidence>
<name>A0A4P8L4A4_9BACT</name>
<evidence type="ECO:0000256" key="12">
    <source>
        <dbReference type="ARBA" id="ARBA00025337"/>
    </source>
</evidence>
<dbReference type="GO" id="GO:0005886">
    <property type="term" value="C:plasma membrane"/>
    <property type="evidence" value="ECO:0007669"/>
    <property type="project" value="UniProtKB-SubCell"/>
</dbReference>
<keyword evidence="11" id="KW-1006">Bacterial flagellum protein export</keyword>
<evidence type="ECO:0000256" key="11">
    <source>
        <dbReference type="ARBA" id="ARBA00023225"/>
    </source>
</evidence>
<dbReference type="OrthoDB" id="9778554at2"/>
<dbReference type="InterPro" id="IPR027417">
    <property type="entry name" value="P-loop_NTPase"/>
</dbReference>
<dbReference type="GO" id="GO:0044781">
    <property type="term" value="P:bacterial-type flagellum organization"/>
    <property type="evidence" value="ECO:0007669"/>
    <property type="project" value="UniProtKB-KW"/>
</dbReference>
<keyword evidence="17" id="KW-1185">Reference proteome</keyword>
<evidence type="ECO:0000256" key="2">
    <source>
        <dbReference type="ARBA" id="ARBA00008531"/>
    </source>
</evidence>
<reference evidence="16 17" key="2">
    <citation type="submission" date="2019-05" db="EMBL/GenBank/DDBJ databases">
        <authorList>
            <person name="Suflita J.M."/>
            <person name="Marks C.R."/>
        </authorList>
    </citation>
    <scope>NUCLEOTIDE SEQUENCE [LARGE SCALE GENOMIC DNA]</scope>
    <source>
        <strain evidence="16 17">ALDC</strain>
    </source>
</reference>
<dbReference type="Proteomes" id="UP000298602">
    <property type="component" value="Chromosome"/>
</dbReference>
<dbReference type="SMART" id="SM00382">
    <property type="entry name" value="AAA"/>
    <property type="match status" value="1"/>
</dbReference>
<evidence type="ECO:0000256" key="10">
    <source>
        <dbReference type="ARBA" id="ARBA00023136"/>
    </source>
</evidence>
<proteinExistence type="inferred from homology"/>
<dbReference type="CDD" id="cd17873">
    <property type="entry name" value="FlhF"/>
    <property type="match status" value="1"/>
</dbReference>
<dbReference type="SUPFAM" id="SSF52540">
    <property type="entry name" value="P-loop containing nucleoside triphosphate hydrolases"/>
    <property type="match status" value="1"/>
</dbReference>
<evidence type="ECO:0000256" key="4">
    <source>
        <dbReference type="ARBA" id="ARBA00022448"/>
    </source>
</evidence>
<feature type="domain" description="SRP54-type proteins GTP-binding" evidence="15">
    <location>
        <begin position="164"/>
        <end position="355"/>
    </location>
</feature>
<dbReference type="AlphaFoldDB" id="A0A4P8L4A4"/>
<dbReference type="PANTHER" id="PTHR43134:SF3">
    <property type="entry name" value="FLAGELLAR BIOSYNTHESIS PROTEIN FLHF"/>
    <property type="match status" value="1"/>
</dbReference>
<evidence type="ECO:0000256" key="1">
    <source>
        <dbReference type="ARBA" id="ARBA00004413"/>
    </source>
</evidence>
<dbReference type="Gene3D" id="3.40.50.300">
    <property type="entry name" value="P-loop containing nucleotide triphosphate hydrolases"/>
    <property type="match status" value="1"/>
</dbReference>
<gene>
    <name evidence="16" type="ORF">FDQ92_11270</name>
</gene>
<evidence type="ECO:0000259" key="15">
    <source>
        <dbReference type="SMART" id="SM00962"/>
    </source>
</evidence>
<evidence type="ECO:0000256" key="9">
    <source>
        <dbReference type="ARBA" id="ARBA00023134"/>
    </source>
</evidence>
<dbReference type="GO" id="GO:0005525">
    <property type="term" value="F:GTP binding"/>
    <property type="evidence" value="ECO:0007669"/>
    <property type="project" value="UniProtKB-KW"/>
</dbReference>
<dbReference type="FunFam" id="3.40.50.300:FF:000695">
    <property type="entry name" value="Flagellar biosynthesis regulator FlhF"/>
    <property type="match status" value="1"/>
</dbReference>
<dbReference type="KEGG" id="dax:FDQ92_11270"/>
<evidence type="ECO:0000256" key="13">
    <source>
        <dbReference type="ARBA" id="ARBA00030866"/>
    </source>
</evidence>
<dbReference type="InterPro" id="IPR047040">
    <property type="entry name" value="FlhF__GTPase_dom"/>
</dbReference>
<dbReference type="GO" id="GO:0005047">
    <property type="term" value="F:signal recognition particle binding"/>
    <property type="evidence" value="ECO:0007669"/>
    <property type="project" value="TreeGrafter"/>
</dbReference>
<feature type="domain" description="AAA+ ATPase" evidence="14">
    <location>
        <begin position="163"/>
        <end position="360"/>
    </location>
</feature>
<dbReference type="InterPro" id="IPR000897">
    <property type="entry name" value="SRP54_GTPase_dom"/>
</dbReference>
<dbReference type="PANTHER" id="PTHR43134">
    <property type="entry name" value="SIGNAL RECOGNITION PARTICLE RECEPTOR SUBUNIT ALPHA"/>
    <property type="match status" value="1"/>
</dbReference>
<keyword evidence="9" id="KW-0342">GTP-binding</keyword>
<evidence type="ECO:0000256" key="8">
    <source>
        <dbReference type="ARBA" id="ARBA00022927"/>
    </source>
</evidence>
<dbReference type="Pfam" id="PF00448">
    <property type="entry name" value="SRP54"/>
    <property type="match status" value="1"/>
</dbReference>
<dbReference type="SMART" id="SM00962">
    <property type="entry name" value="SRP54"/>
    <property type="match status" value="1"/>
</dbReference>
<evidence type="ECO:0000313" key="16">
    <source>
        <dbReference type="EMBL" id="QCQ22700.1"/>
    </source>
</evidence>
<comment type="subcellular location">
    <subcellularLocation>
        <location evidence="1">Cell membrane</location>
        <topology evidence="1">Peripheral membrane protein</topology>
        <orientation evidence="1">Cytoplasmic side</orientation>
    </subcellularLocation>
</comment>
<dbReference type="InterPro" id="IPR003593">
    <property type="entry name" value="AAA+_ATPase"/>
</dbReference>
<comment type="similarity">
    <text evidence="2">Belongs to the GTP-binding SRP family.</text>
</comment>
<reference evidence="16 17" key="1">
    <citation type="submission" date="2019-05" db="EMBL/GenBank/DDBJ databases">
        <title>The Complete Genome Sequence of the n-alkane-degrading Desulfoglaeba alkanexedens ALDC reveals multiple alkylsuccinate synthase gene clusters.</title>
        <authorList>
            <person name="Callaghan A.V."/>
            <person name="Davidova I.A."/>
            <person name="Duncan K.E."/>
            <person name="Morris B."/>
            <person name="McInerney M.J."/>
        </authorList>
    </citation>
    <scope>NUCLEOTIDE SEQUENCE [LARGE SCALE GENOMIC DNA]</scope>
    <source>
        <strain evidence="16 17">ALDC</strain>
    </source>
</reference>
<keyword evidence="7" id="KW-1005">Bacterial flagellum biogenesis</keyword>
<sequence length="377" mass="42152">MHVKTFRAPTIALALEQVKKELGNDAIILGNKKLALAKGATAVEIMAAVEPEKTSEALVPFWPDASGLQDELYEIRGMISLLLSSKKLYGELQLERPVTDLYHRLLVRGLDEKQTFLLLRRTLDQLDETAREPEQVLDTFRRQLLDRIAFGRPFDRLSPPRETAAVYTFVGPTGVGKTTTLAKLAAYLKLRRRIAVAVISLDTYRIGATDQLRTYTDILNVPLQVAQNRSEFEQARSQLDHNDVILVDTIGRNFLHPEHVGDLGRIFGDTEGLHHFLVLSATAKDEDVKQILQRFRPLGVGSLIFTKIDETLSPASIINQLLRFPHPVSYLGTGQRVPEDLVPATPKRLLSFIFPFENGSDGKESHGSSLRTAEKIS</sequence>
<dbReference type="Gene3D" id="1.20.120.1380">
    <property type="entry name" value="Flagellar FlhF biosynthesis protein, N domain"/>
    <property type="match status" value="1"/>
</dbReference>
<dbReference type="GO" id="GO:0015031">
    <property type="term" value="P:protein transport"/>
    <property type="evidence" value="ECO:0007669"/>
    <property type="project" value="UniProtKB-KW"/>
</dbReference>
<keyword evidence="4" id="KW-0813">Transport</keyword>
<evidence type="ECO:0000256" key="5">
    <source>
        <dbReference type="ARBA" id="ARBA00022475"/>
    </source>
</evidence>
<dbReference type="GO" id="GO:0003924">
    <property type="term" value="F:GTPase activity"/>
    <property type="evidence" value="ECO:0007669"/>
    <property type="project" value="InterPro"/>
</dbReference>
<keyword evidence="6" id="KW-0547">Nucleotide-binding</keyword>
<dbReference type="GO" id="GO:0006614">
    <property type="term" value="P:SRP-dependent cotranslational protein targeting to membrane"/>
    <property type="evidence" value="ECO:0007669"/>
    <property type="project" value="InterPro"/>
</dbReference>
<keyword evidence="8" id="KW-0653">Protein transport</keyword>
<evidence type="ECO:0000256" key="6">
    <source>
        <dbReference type="ARBA" id="ARBA00022741"/>
    </source>
</evidence>
<evidence type="ECO:0000256" key="3">
    <source>
        <dbReference type="ARBA" id="ARBA00014919"/>
    </source>
</evidence>
<organism evidence="16 17">
    <name type="scientific">Desulfoglaeba alkanexedens ALDC</name>
    <dbReference type="NCBI Taxonomy" id="980445"/>
    <lineage>
        <taxon>Bacteria</taxon>
        <taxon>Pseudomonadati</taxon>
        <taxon>Thermodesulfobacteriota</taxon>
        <taxon>Syntrophobacteria</taxon>
        <taxon>Syntrophobacterales</taxon>
        <taxon>Syntrophobacteraceae</taxon>
        <taxon>Desulfoglaeba</taxon>
    </lineage>
</organism>
<dbReference type="RefSeq" id="WP_137424984.1">
    <property type="nucleotide sequence ID" value="NZ_CP040098.1"/>
</dbReference>
<accession>A0A4P8L4A4</accession>
<evidence type="ECO:0000256" key="7">
    <source>
        <dbReference type="ARBA" id="ARBA00022795"/>
    </source>
</evidence>
<keyword evidence="5" id="KW-1003">Cell membrane</keyword>
<keyword evidence="10" id="KW-0472">Membrane</keyword>